<reference evidence="3 4" key="1">
    <citation type="submission" date="2017-05" db="EMBL/GenBank/DDBJ databases">
        <authorList>
            <person name="Song R."/>
            <person name="Chenine A.L."/>
            <person name="Ruprecht R.M."/>
        </authorList>
    </citation>
    <scope>NUCLEOTIDE SEQUENCE [LARGE SCALE GENOMIC DNA]</scope>
    <source>
        <strain evidence="3 4">CECT 8663</strain>
    </source>
</reference>
<dbReference type="Proteomes" id="UP000220836">
    <property type="component" value="Unassembled WGS sequence"/>
</dbReference>
<dbReference type="AlphaFoldDB" id="A0A238L716"/>
<keyword evidence="4" id="KW-1185">Reference proteome</keyword>
<keyword evidence="2" id="KW-1133">Transmembrane helix</keyword>
<evidence type="ECO:0000313" key="3">
    <source>
        <dbReference type="EMBL" id="SMX50086.1"/>
    </source>
</evidence>
<organism evidence="3 4">
    <name type="scientific">Pelagimonas varians</name>
    <dbReference type="NCBI Taxonomy" id="696760"/>
    <lineage>
        <taxon>Bacteria</taxon>
        <taxon>Pseudomonadati</taxon>
        <taxon>Pseudomonadota</taxon>
        <taxon>Alphaproteobacteria</taxon>
        <taxon>Rhodobacterales</taxon>
        <taxon>Roseobacteraceae</taxon>
        <taxon>Pelagimonas</taxon>
    </lineage>
</organism>
<gene>
    <name evidence="3" type="ORF">PEV8663_04478</name>
</gene>
<keyword evidence="2" id="KW-0812">Transmembrane</keyword>
<accession>A0A238L716</accession>
<keyword evidence="2" id="KW-0472">Membrane</keyword>
<dbReference type="EMBL" id="FXYH01000026">
    <property type="protein sequence ID" value="SMX50086.1"/>
    <property type="molecule type" value="Genomic_DNA"/>
</dbReference>
<protein>
    <submittedName>
        <fullName evidence="3">Uncharacterized protein</fullName>
    </submittedName>
</protein>
<name>A0A238L716_9RHOB</name>
<evidence type="ECO:0000256" key="2">
    <source>
        <dbReference type="SAM" id="Phobius"/>
    </source>
</evidence>
<feature type="transmembrane region" description="Helical" evidence="2">
    <location>
        <begin position="84"/>
        <end position="106"/>
    </location>
</feature>
<feature type="region of interest" description="Disordered" evidence="1">
    <location>
        <begin position="1"/>
        <end position="28"/>
    </location>
</feature>
<evidence type="ECO:0000256" key="1">
    <source>
        <dbReference type="SAM" id="MobiDB-lite"/>
    </source>
</evidence>
<sequence length="121" mass="13405">MGESRSPSMQHAGHTYPRTKPFGISGNGGHRLGRCAEQQSVDCLLVPIRDPGNLCWQCEDHMEILDRQQVFSTRRHPVARRRSLAFGTMPVLAGVIGDMLMIALSARRHMPAERLGPAGFN</sequence>
<evidence type="ECO:0000313" key="4">
    <source>
        <dbReference type="Proteomes" id="UP000220836"/>
    </source>
</evidence>
<proteinExistence type="predicted"/>